<dbReference type="GO" id="GO:0050660">
    <property type="term" value="F:flavin adenine dinucleotide binding"/>
    <property type="evidence" value="ECO:0007669"/>
    <property type="project" value="InterPro"/>
</dbReference>
<evidence type="ECO:0000256" key="5">
    <source>
        <dbReference type="ARBA" id="ARBA00023002"/>
    </source>
</evidence>
<dbReference type="PANTHER" id="PTHR42784">
    <property type="entry name" value="PYRANOSE 2-OXIDASE"/>
    <property type="match status" value="1"/>
</dbReference>
<dbReference type="SUPFAM" id="SSF54373">
    <property type="entry name" value="FAD-linked reductases, C-terminal domain"/>
    <property type="match status" value="1"/>
</dbReference>
<evidence type="ECO:0000256" key="3">
    <source>
        <dbReference type="ARBA" id="ARBA00022630"/>
    </source>
</evidence>
<dbReference type="InterPro" id="IPR007867">
    <property type="entry name" value="GMC_OxRtase_C"/>
</dbReference>
<reference evidence="8 9" key="1">
    <citation type="submission" date="2014-04" db="EMBL/GenBank/DDBJ databases">
        <title>A comprehensive comparison of genomes of Erythrobacter spp. strains.</title>
        <authorList>
            <person name="Zheng Q."/>
        </authorList>
    </citation>
    <scope>NUCLEOTIDE SEQUENCE [LARGE SCALE GENOMIC DNA]</scope>
    <source>
        <strain evidence="8 9">DSM 6997</strain>
    </source>
</reference>
<dbReference type="Proteomes" id="UP000027647">
    <property type="component" value="Unassembled WGS sequence"/>
</dbReference>
<dbReference type="InterPro" id="IPR036188">
    <property type="entry name" value="FAD/NAD-bd_sf"/>
</dbReference>
<dbReference type="OrthoDB" id="9798604at2"/>
<dbReference type="eggNOG" id="COG2303">
    <property type="taxonomic scope" value="Bacteria"/>
</dbReference>
<gene>
    <name evidence="8" type="ORF">EH31_11965</name>
</gene>
<comment type="caution">
    <text evidence="8">The sequence shown here is derived from an EMBL/GenBank/DDBJ whole genome shotgun (WGS) entry which is preliminary data.</text>
</comment>
<comment type="cofactor">
    <cofactor evidence="1">
        <name>FAD</name>
        <dbReference type="ChEBI" id="CHEBI:57692"/>
    </cofactor>
</comment>
<evidence type="ECO:0000256" key="4">
    <source>
        <dbReference type="ARBA" id="ARBA00022827"/>
    </source>
</evidence>
<evidence type="ECO:0000256" key="2">
    <source>
        <dbReference type="ARBA" id="ARBA00010790"/>
    </source>
</evidence>
<dbReference type="Pfam" id="PF00732">
    <property type="entry name" value="GMC_oxred_N"/>
    <property type="match status" value="1"/>
</dbReference>
<proteinExistence type="inferred from homology"/>
<organism evidence="8 9">
    <name type="scientific">Erythrobacter longus</name>
    <dbReference type="NCBI Taxonomy" id="1044"/>
    <lineage>
        <taxon>Bacteria</taxon>
        <taxon>Pseudomonadati</taxon>
        <taxon>Pseudomonadota</taxon>
        <taxon>Alphaproteobacteria</taxon>
        <taxon>Sphingomonadales</taxon>
        <taxon>Erythrobacteraceae</taxon>
        <taxon>Erythrobacter/Porphyrobacter group</taxon>
        <taxon>Erythrobacter</taxon>
    </lineage>
</organism>
<evidence type="ECO:0000313" key="8">
    <source>
        <dbReference type="EMBL" id="KEO89862.1"/>
    </source>
</evidence>
<sequence>MSTNTHFDVIVVGSGMSGGMAAKEFCERGMKTLVLERGKQTERSLDYVGENKEPWDMEFRDRVDPKLIESDYPKQSTCYAFRESTRNFFINDRENPYSEEEGTKFAWLRGDQVGGKSLMWARQSYRWSEMDFSANKADGNGNDWPIRYDDLVPWYEHVERFVGISGSQERLPQLPDSVFQPAMDMTCVEKAAKKGIETAFPDRRFMIGRAAHLTKPTEEQLSLGRGSCQYRHQCERGCSFGAYYSSVAGALPAAERTGNMTIKPDSMVEQILYDPGTNLATGVRVVNRRTKEREDITAKVIFLCASTIGTLQVMLNSTSETFQDGFANSSGVLGQYVMDHHTRVGAMGRMSGFENDYFAGRRPNGIYIARYQNLDNRTDGEFLRGYGYQGNSSRASWTRALGGNKFGTALKNELRQPGDWYLRIQGFGEQLPNADNRITLHPTKTDPLGIPQVHMNVRWGDNELKMRVAMKRDAVAMLEAAGAVDIEPFETEAIPGHCIHEMGGARMGNDPSESVLNKFNQCHDVPNVFATDGSAFASVACQNPSLTFMALTARAVDYAAQRMKEGNLT</sequence>
<protein>
    <submittedName>
        <fullName evidence="8">GMC family oxidoreductase</fullName>
    </submittedName>
</protein>
<name>A0A074MW76_ERYLO</name>
<comment type="similarity">
    <text evidence="2">Belongs to the GMC oxidoreductase family.</text>
</comment>
<dbReference type="AlphaFoldDB" id="A0A074MW76"/>
<dbReference type="SUPFAM" id="SSF51905">
    <property type="entry name" value="FAD/NAD(P)-binding domain"/>
    <property type="match status" value="1"/>
</dbReference>
<dbReference type="STRING" id="1044.EH31_11965"/>
<evidence type="ECO:0000256" key="1">
    <source>
        <dbReference type="ARBA" id="ARBA00001974"/>
    </source>
</evidence>
<keyword evidence="3" id="KW-0285">Flavoprotein</keyword>
<keyword evidence="4" id="KW-0274">FAD</keyword>
<feature type="domain" description="Glucose-methanol-choline oxidoreductase N-terminal" evidence="6">
    <location>
        <begin position="20"/>
        <end position="318"/>
    </location>
</feature>
<dbReference type="EMBL" id="JMIW01000004">
    <property type="protein sequence ID" value="KEO89862.1"/>
    <property type="molecule type" value="Genomic_DNA"/>
</dbReference>
<dbReference type="Pfam" id="PF05199">
    <property type="entry name" value="GMC_oxred_C"/>
    <property type="match status" value="1"/>
</dbReference>
<keyword evidence="5" id="KW-0560">Oxidoreductase</keyword>
<feature type="domain" description="Glucose-methanol-choline oxidoreductase C-terminal" evidence="7">
    <location>
        <begin position="432"/>
        <end position="551"/>
    </location>
</feature>
<accession>A0A074MW76</accession>
<evidence type="ECO:0000313" key="9">
    <source>
        <dbReference type="Proteomes" id="UP000027647"/>
    </source>
</evidence>
<dbReference type="InterPro" id="IPR000172">
    <property type="entry name" value="GMC_OxRdtase_N"/>
</dbReference>
<dbReference type="GO" id="GO:0016614">
    <property type="term" value="F:oxidoreductase activity, acting on CH-OH group of donors"/>
    <property type="evidence" value="ECO:0007669"/>
    <property type="project" value="InterPro"/>
</dbReference>
<evidence type="ECO:0000259" key="7">
    <source>
        <dbReference type="Pfam" id="PF05199"/>
    </source>
</evidence>
<dbReference type="InterPro" id="IPR051473">
    <property type="entry name" value="P2Ox-like"/>
</dbReference>
<keyword evidence="9" id="KW-1185">Reference proteome</keyword>
<evidence type="ECO:0000259" key="6">
    <source>
        <dbReference type="Pfam" id="PF00732"/>
    </source>
</evidence>
<dbReference type="Gene3D" id="3.50.50.60">
    <property type="entry name" value="FAD/NAD(P)-binding domain"/>
    <property type="match status" value="2"/>
</dbReference>
<dbReference type="PANTHER" id="PTHR42784:SF1">
    <property type="entry name" value="PYRANOSE 2-OXIDASE"/>
    <property type="match status" value="1"/>
</dbReference>
<dbReference type="RefSeq" id="WP_034960436.1">
    <property type="nucleotide sequence ID" value="NZ_JMIW01000004.1"/>
</dbReference>